<dbReference type="GO" id="GO:0004748">
    <property type="term" value="F:ribonucleoside-diphosphate reductase activity, thioredoxin disulfide as acceptor"/>
    <property type="evidence" value="ECO:0007669"/>
    <property type="project" value="InterPro"/>
</dbReference>
<reference evidence="16 17" key="1">
    <citation type="journal article" date="2013" name="J. Bacteriol.">
        <title>Evolutionary Relationships among Actinophages and a Putative Adaptation for Growth in Streptomyces spp.</title>
        <authorList>
            <person name="Smith M.C."/>
            <person name="Hendrix R.W."/>
            <person name="Dedrick R."/>
            <person name="Mitchell K."/>
            <person name="Ko C.C."/>
            <person name="Russell D."/>
            <person name="Bell E."/>
            <person name="Gregory M."/>
            <person name="Bibb M.J."/>
            <person name="Pethick F."/>
            <person name="Jacobs-Sera D."/>
            <person name="Herron P."/>
            <person name="Buttner M.J."/>
            <person name="Hatfull G.F."/>
        </authorList>
    </citation>
    <scope>NUCLEOTIDE SEQUENCE [LARGE SCALE GENOMIC DNA]</scope>
</reference>
<dbReference type="InterPro" id="IPR050862">
    <property type="entry name" value="RdRp_reductase_class-2"/>
</dbReference>
<feature type="active site" evidence="11">
    <location>
        <position position="388"/>
    </location>
</feature>
<evidence type="ECO:0000256" key="6">
    <source>
        <dbReference type="ARBA" id="ARBA00023002"/>
    </source>
</evidence>
<accession>I6ZYX2</accession>
<dbReference type="InterPro" id="IPR013345">
    <property type="entry name" value="RTP_Rdtase_AdoCbl-dep"/>
</dbReference>
<dbReference type="Gene3D" id="3.90.1390.10">
    <property type="entry name" value="b-12 dependent (class ii) ribonucleotide reductase, chain A, domain 3"/>
    <property type="match status" value="1"/>
</dbReference>
<evidence type="ECO:0000256" key="1">
    <source>
        <dbReference type="ARBA" id="ARBA00001922"/>
    </source>
</evidence>
<dbReference type="InterPro" id="IPR054158">
    <property type="entry name" value="RNR-II_ins_dom"/>
</dbReference>
<proteinExistence type="inferred from homology"/>
<dbReference type="SUPFAM" id="SSF51998">
    <property type="entry name" value="PFL-like glycyl radical enzymes"/>
    <property type="match status" value="1"/>
</dbReference>
<evidence type="ECO:0000259" key="15">
    <source>
        <dbReference type="Pfam" id="PF21995"/>
    </source>
</evidence>
<dbReference type="Pfam" id="PF21995">
    <property type="entry name" value="RNR-II_ins_dom"/>
    <property type="match status" value="1"/>
</dbReference>
<dbReference type="GO" id="GO:0008998">
    <property type="term" value="F:ribonucleoside-triphosphate reductase (thioredoxin) activity"/>
    <property type="evidence" value="ECO:0007669"/>
    <property type="project" value="UniProtKB-EC"/>
</dbReference>
<keyword evidence="6" id="KW-0560">Oxidoreductase</keyword>
<evidence type="ECO:0000256" key="7">
    <source>
        <dbReference type="ARBA" id="ARBA00023157"/>
    </source>
</evidence>
<sequence>MIDVPFGPTGELVYNRTYSRTLADGSKETWPDTVRRVAAGNLALVHGTDQTAWSDDVRAEHDELVSYMDQFAIIPAGRHLWATGVKGRQYLFNCHVAPWGDKLSRHFEFTFMRLMEGGGVGGNYSTKYLKEFGAPRRELDVHVVCDPMHQDYAEMKAAGLLSTEYDSDWAGAFEVEDSREGWADALVDLIDTFMSDGEVKHRARVYDVSRVRCKGSRLKTFGGTASGPGPFARMLEEVAVVLNGAVGERHVEVGDGFGWSYGHLTPVEAMEIDHAIAECVVSGGVRRSARMAICKWDDPFIDDFLGCKADGSKHWTTNISVEIDQDFIDYLSGDKHDDFGPGGNELAYMVHKKVVEGMLRNGEPGYWNSTFSNEGEVNEVIATNPCGEIALPPTGACVLGHVNLDFFAPKVKGEHSDFDGLRRAHELMTRFLIRATYGDMTDDQQREVMHSERRVGVGHLGVQGFLAKHGTRYSDAPYDPQFRNLLTFLADTVRDEAREYAFQLRIPEPVKVTTVAPTGSIAKLPGVSEGIHPIYARHFLRRVRFSMTDPAQVKTIMAAEAAGLLVEECIYDKSGNTYVVAYPTKEKLVAEVEDMGYDPAIVQSADEIDLHSMLAFQAMYQEDYADNAVSFTVNFPEGKYSVEEAADIIEAWLPSLKGTTLMPDGTREQAPYERLTAEQFAQYEVTSVEDSTDEDCATGACPVR</sequence>
<feature type="disulfide bond" description="Redox-active" evidence="12">
    <location>
        <begin position="94"/>
        <end position="397"/>
    </location>
</feature>
<dbReference type="EMBL" id="JX262376">
    <property type="protein sequence ID" value="AFO10913.1"/>
    <property type="molecule type" value="Genomic_DNA"/>
</dbReference>
<evidence type="ECO:0000256" key="5">
    <source>
        <dbReference type="ARBA" id="ARBA00022705"/>
    </source>
</evidence>
<evidence type="ECO:0000256" key="11">
    <source>
        <dbReference type="PIRSR" id="PIRSR613345-1"/>
    </source>
</evidence>
<dbReference type="InterPro" id="IPR040763">
    <property type="entry name" value="RNR_alpha_hel"/>
</dbReference>
<dbReference type="PANTHER" id="PTHR43371:SF1">
    <property type="entry name" value="RIBONUCLEOSIDE-DIPHOSPHATE REDUCTASE"/>
    <property type="match status" value="1"/>
</dbReference>
<evidence type="ECO:0000256" key="3">
    <source>
        <dbReference type="ARBA" id="ARBA00012275"/>
    </source>
</evidence>
<evidence type="ECO:0000256" key="8">
    <source>
        <dbReference type="ARBA" id="ARBA00023284"/>
    </source>
</evidence>
<dbReference type="Proteomes" id="UP000002921">
    <property type="component" value="Genome"/>
</dbReference>
<feature type="domain" description="B12-dependent ribonucleotide reductase insertion" evidence="15">
    <location>
        <begin position="140"/>
        <end position="242"/>
    </location>
</feature>
<feature type="domain" description="Ribonucleotide reductase large subunit C-terminal" evidence="13">
    <location>
        <begin position="352"/>
        <end position="476"/>
    </location>
</feature>
<dbReference type="InterPro" id="IPR000788">
    <property type="entry name" value="RNR_lg_C"/>
</dbReference>
<dbReference type="GO" id="GO:0000166">
    <property type="term" value="F:nucleotide binding"/>
    <property type="evidence" value="ECO:0007669"/>
    <property type="project" value="InterPro"/>
</dbReference>
<evidence type="ECO:0000256" key="2">
    <source>
        <dbReference type="ARBA" id="ARBA00005654"/>
    </source>
</evidence>
<comment type="similarity">
    <text evidence="2">Belongs to the class II ribonucleoside-triphosphate reductase family.</text>
</comment>
<organism evidence="16 17">
    <name type="scientific">Streptomyces phage phiELB20</name>
    <dbReference type="NCBI Taxonomy" id="1211278"/>
    <lineage>
        <taxon>Viruses</taxon>
        <taxon>Duplodnaviria</taxon>
        <taxon>Heunggongvirae</taxon>
        <taxon>Uroviricota</taxon>
        <taxon>Caudoviricetes</taxon>
        <taxon>Arquatrovirinae</taxon>
        <taxon>Arequatrovirus</taxon>
        <taxon>Arequatrovirus ELB20</taxon>
    </lineage>
</organism>
<keyword evidence="4" id="KW-0846">Cobalamin</keyword>
<feature type="domain" description="Ribonucleotide reductase alpha-helical" evidence="14">
    <location>
        <begin position="6"/>
        <end position="84"/>
    </location>
</feature>
<dbReference type="Gene3D" id="3.30.1620.10">
    <property type="entry name" value="b-12 dependent (class ii) ribonucleotide reductase, Chain A, Domain 2"/>
    <property type="match status" value="1"/>
</dbReference>
<evidence type="ECO:0000256" key="4">
    <source>
        <dbReference type="ARBA" id="ARBA00022628"/>
    </source>
</evidence>
<comment type="cofactor">
    <cofactor evidence="1">
        <name>adenosylcob(III)alamin</name>
        <dbReference type="ChEBI" id="CHEBI:18408"/>
    </cofactor>
</comment>
<keyword evidence="7 12" id="KW-1015">Disulfide bond</keyword>
<evidence type="ECO:0000256" key="12">
    <source>
        <dbReference type="PIRSR" id="PIRSR613345-2"/>
    </source>
</evidence>
<evidence type="ECO:0000313" key="16">
    <source>
        <dbReference type="EMBL" id="AFO10913.1"/>
    </source>
</evidence>
<dbReference type="NCBIfam" id="TIGR02505">
    <property type="entry name" value="RTPR"/>
    <property type="match status" value="1"/>
</dbReference>
<dbReference type="EC" id="1.17.4.2" evidence="3"/>
<keyword evidence="5" id="KW-0235">DNA replication</keyword>
<evidence type="ECO:0000313" key="17">
    <source>
        <dbReference type="Proteomes" id="UP000002921"/>
    </source>
</evidence>
<name>I6ZYX2_9CAUD</name>
<evidence type="ECO:0000259" key="14">
    <source>
        <dbReference type="Pfam" id="PF17975"/>
    </source>
</evidence>
<protein>
    <recommendedName>
        <fullName evidence="3">ribonucleoside-triphosphate reductase (thioredoxin)</fullName>
        <ecNumber evidence="3">1.17.4.2</ecNumber>
    </recommendedName>
</protein>
<keyword evidence="8" id="KW-0676">Redox-active center</keyword>
<evidence type="ECO:0000256" key="9">
    <source>
        <dbReference type="ARBA" id="ARBA00023285"/>
    </source>
</evidence>
<evidence type="ECO:0000259" key="13">
    <source>
        <dbReference type="Pfam" id="PF02867"/>
    </source>
</evidence>
<feature type="domain" description="Ribonucleotide reductase large subunit C-terminal" evidence="13">
    <location>
        <begin position="512"/>
        <end position="660"/>
    </location>
</feature>
<dbReference type="Pfam" id="PF17975">
    <property type="entry name" value="RNR_Alpha"/>
    <property type="match status" value="1"/>
</dbReference>
<keyword evidence="9" id="KW-0170">Cobalt</keyword>
<dbReference type="GO" id="GO:0031419">
    <property type="term" value="F:cobalamin binding"/>
    <property type="evidence" value="ECO:0007669"/>
    <property type="project" value="UniProtKB-KW"/>
</dbReference>
<keyword evidence="17" id="KW-1185">Reference proteome</keyword>
<dbReference type="PANTHER" id="PTHR43371">
    <property type="entry name" value="VITAMIN B12-DEPENDENT RIBONUCLEOTIDE REDUCTASE"/>
    <property type="match status" value="1"/>
</dbReference>
<gene>
    <name evidence="16" type="ORF">ELB20_47</name>
</gene>
<comment type="catalytic activity">
    <reaction evidence="10">
        <text>a 2'-deoxyribonucleoside 5'-triphosphate + [thioredoxin]-disulfide + H2O = a ribonucleoside 5'-triphosphate + [thioredoxin]-dithiol</text>
        <dbReference type="Rhea" id="RHEA:12701"/>
        <dbReference type="Rhea" id="RHEA-COMP:10698"/>
        <dbReference type="Rhea" id="RHEA-COMP:10700"/>
        <dbReference type="ChEBI" id="CHEBI:15377"/>
        <dbReference type="ChEBI" id="CHEBI:29950"/>
        <dbReference type="ChEBI" id="CHEBI:50058"/>
        <dbReference type="ChEBI" id="CHEBI:61557"/>
        <dbReference type="ChEBI" id="CHEBI:61560"/>
        <dbReference type="EC" id="1.17.4.2"/>
    </reaction>
</comment>
<dbReference type="GO" id="GO:0006260">
    <property type="term" value="P:DNA replication"/>
    <property type="evidence" value="ECO:0007669"/>
    <property type="project" value="UniProtKB-KW"/>
</dbReference>
<dbReference type="Gene3D" id="3.20.70.20">
    <property type="match status" value="1"/>
</dbReference>
<dbReference type="Pfam" id="PF02867">
    <property type="entry name" value="Ribonuc_red_lgC"/>
    <property type="match status" value="2"/>
</dbReference>
<evidence type="ECO:0000256" key="10">
    <source>
        <dbReference type="ARBA" id="ARBA00048987"/>
    </source>
</evidence>
<feature type="active site" evidence="11">
    <location>
        <position position="386"/>
    </location>
</feature>